<dbReference type="AlphaFoldDB" id="A0A8H5EXA9"/>
<dbReference type="EMBL" id="JAACJJ010000042">
    <property type="protein sequence ID" value="KAF5316030.1"/>
    <property type="molecule type" value="Genomic_DNA"/>
</dbReference>
<proteinExistence type="inferred from homology"/>
<dbReference type="OrthoDB" id="2107894at2759"/>
<reference evidence="3 4" key="1">
    <citation type="journal article" date="2020" name="ISME J.">
        <title>Uncovering the hidden diversity of litter-decomposition mechanisms in mushroom-forming fungi.</title>
        <authorList>
            <person name="Floudas D."/>
            <person name="Bentzer J."/>
            <person name="Ahren D."/>
            <person name="Johansson T."/>
            <person name="Persson P."/>
            <person name="Tunlid A."/>
        </authorList>
    </citation>
    <scope>NUCLEOTIDE SEQUENCE [LARGE SCALE GENOMIC DNA]</scope>
    <source>
        <strain evidence="3 4">CBS 101986</strain>
    </source>
</reference>
<accession>A0A8H5EXA9</accession>
<feature type="region of interest" description="Disordered" evidence="2">
    <location>
        <begin position="267"/>
        <end position="286"/>
    </location>
</feature>
<protein>
    <submittedName>
        <fullName evidence="3">Uncharacterized protein</fullName>
    </submittedName>
</protein>
<dbReference type="InterPro" id="IPR005321">
    <property type="entry name" value="Peptidase_S58_DmpA"/>
</dbReference>
<dbReference type="PANTHER" id="PTHR36512">
    <property type="entry name" value="D-AMINOPEPTIDASE"/>
    <property type="match status" value="1"/>
</dbReference>
<sequence>MENTTIGTSPAPRSRIRDLFPRIVIGRHRPGPTNSLTDVPGVLVSTQSFNKPNTAEPETVPGSDSGVRTRHAVHTGITTILPRQNWFNEGCFAGTFSFNGYGELTGSHLIDEAGLLCSPIIITSTFAIGACHTGVFEYAVNQYADEQTGLTDWALLPVVAETCDLYLTDIGAMPITSKMAVKGIETASTEPVAEGNTGGGTGMFCHGSKGGTGSASRTIKGKVIFEGEDEKEVEYTVATLVQANYGKKWDLHIGRVPVGKLMMDPKDRQDQEKNQGQPGPKGPMKDGSIIVVVATDAPLHPAQLQRLAKRATVGLARVGGWGSNSSGDIFMAFSTSEKLPRLTSDGPFDTTTRQKMNIILDETSNALFEAVADCTEESIYNALCMAEDTEGPLGRSAKAIDLEHLQELLEKHYVD</sequence>
<evidence type="ECO:0000313" key="4">
    <source>
        <dbReference type="Proteomes" id="UP000567179"/>
    </source>
</evidence>
<evidence type="ECO:0000256" key="2">
    <source>
        <dbReference type="SAM" id="MobiDB-lite"/>
    </source>
</evidence>
<dbReference type="SUPFAM" id="SSF56266">
    <property type="entry name" value="DmpA/ArgJ-like"/>
    <property type="match status" value="1"/>
</dbReference>
<evidence type="ECO:0000256" key="1">
    <source>
        <dbReference type="ARBA" id="ARBA00007068"/>
    </source>
</evidence>
<gene>
    <name evidence="3" type="ORF">D9619_006206</name>
</gene>
<organism evidence="3 4">
    <name type="scientific">Psilocybe cf. subviscida</name>
    <dbReference type="NCBI Taxonomy" id="2480587"/>
    <lineage>
        <taxon>Eukaryota</taxon>
        <taxon>Fungi</taxon>
        <taxon>Dikarya</taxon>
        <taxon>Basidiomycota</taxon>
        <taxon>Agaricomycotina</taxon>
        <taxon>Agaricomycetes</taxon>
        <taxon>Agaricomycetidae</taxon>
        <taxon>Agaricales</taxon>
        <taxon>Agaricineae</taxon>
        <taxon>Strophariaceae</taxon>
        <taxon>Psilocybe</taxon>
    </lineage>
</organism>
<dbReference type="GO" id="GO:0004177">
    <property type="term" value="F:aminopeptidase activity"/>
    <property type="evidence" value="ECO:0007669"/>
    <property type="project" value="TreeGrafter"/>
</dbReference>
<dbReference type="FunFam" id="3.60.70.12:FF:000004">
    <property type="entry name" value="Beta-peptidyl aminopeptidase BapA"/>
    <property type="match status" value="1"/>
</dbReference>
<dbReference type="Proteomes" id="UP000567179">
    <property type="component" value="Unassembled WGS sequence"/>
</dbReference>
<feature type="region of interest" description="Disordered" evidence="2">
    <location>
        <begin position="47"/>
        <end position="68"/>
    </location>
</feature>
<dbReference type="Gene3D" id="3.60.70.12">
    <property type="entry name" value="L-amino peptidase D-ALA esterase/amidase"/>
    <property type="match status" value="1"/>
</dbReference>
<dbReference type="PANTHER" id="PTHR36512:SF3">
    <property type="entry name" value="BLR5678 PROTEIN"/>
    <property type="match status" value="1"/>
</dbReference>
<comment type="similarity">
    <text evidence="1">Belongs to the peptidase S58 family.</text>
</comment>
<dbReference type="InterPro" id="IPR016117">
    <property type="entry name" value="ArgJ-like_dom_sf"/>
</dbReference>
<dbReference type="Pfam" id="PF03576">
    <property type="entry name" value="Peptidase_S58"/>
    <property type="match status" value="1"/>
</dbReference>
<comment type="caution">
    <text evidence="3">The sequence shown here is derived from an EMBL/GenBank/DDBJ whole genome shotgun (WGS) entry which is preliminary data.</text>
</comment>
<name>A0A8H5EXA9_9AGAR</name>
<keyword evidence="4" id="KW-1185">Reference proteome</keyword>
<evidence type="ECO:0000313" key="3">
    <source>
        <dbReference type="EMBL" id="KAF5316030.1"/>
    </source>
</evidence>